<evidence type="ECO:0000256" key="2">
    <source>
        <dbReference type="ARBA" id="ARBA00008814"/>
    </source>
</evidence>
<keyword evidence="4" id="KW-0408">Iron</keyword>
<accession>A0A3S5BW29</accession>
<dbReference type="GO" id="GO:1901678">
    <property type="term" value="P:iron coordination entity transport"/>
    <property type="evidence" value="ECO:0007669"/>
    <property type="project" value="UniProtKB-ARBA"/>
</dbReference>
<evidence type="ECO:0000256" key="5">
    <source>
        <dbReference type="ARBA" id="ARBA00022729"/>
    </source>
</evidence>
<proteinExistence type="inferred from homology"/>
<protein>
    <submittedName>
        <fullName evidence="7">Iron-dicitrate transporter substrate-binding subunit</fullName>
    </submittedName>
</protein>
<dbReference type="AlphaFoldDB" id="A0A3S5BW29"/>
<sequence length="344" mass="38062">MNRRDFLLTGSLLAAGCLFGCHSSNSHSAQLFEHPDPSRAFPVIIHGALGDTLIDRPPRRIITLGAGAEDIVLSLGIMPIAIESHLWGGDKKGYLPWFKEAALKAGWMLPDTVAMYPELDIEKIISLHPDLILAPQSGITPEIFRQLSSFVPVVAYPERAWLTSTQEQLEIAGAALGRLPETRYIYQLILKKMENYRAIYPQLQQYTFAYLNAGSRISNLSAYVSGDPRVDVLIQLGLNLAPSIQNLSVRQGSFVAEVGLENADILHDVDIVVSWFYNEQVRDEVKNIPLYATIPAVHNGAYVTLTDSALVMSMSYGTSLSLNWGIPHFMPMLLEAIAHVPPRK</sequence>
<keyword evidence="3" id="KW-0813">Transport</keyword>
<dbReference type="Gene3D" id="3.40.50.1980">
    <property type="entry name" value="Nitrogenase molybdenum iron protein domain"/>
    <property type="match status" value="2"/>
</dbReference>
<feature type="domain" description="Fe/B12 periplasmic-binding" evidence="6">
    <location>
        <begin position="60"/>
        <end position="337"/>
    </location>
</feature>
<keyword evidence="5" id="KW-0732">Signal</keyword>
<evidence type="ECO:0000256" key="1">
    <source>
        <dbReference type="ARBA" id="ARBA00004196"/>
    </source>
</evidence>
<comment type="subcellular location">
    <subcellularLocation>
        <location evidence="1">Cell envelope</location>
    </subcellularLocation>
</comment>
<dbReference type="InterPro" id="IPR002491">
    <property type="entry name" value="ABC_transptr_periplasmic_BD"/>
</dbReference>
<dbReference type="InterPro" id="IPR051313">
    <property type="entry name" value="Bact_iron-sidero_bind"/>
</dbReference>
<gene>
    <name evidence="7" type="ORF">NCTC12227_01606</name>
</gene>
<dbReference type="OrthoDB" id="1846031at2"/>
<keyword evidence="8" id="KW-1185">Reference proteome</keyword>
<keyword evidence="4" id="KW-0406">Ion transport</keyword>
<dbReference type="PANTHER" id="PTHR30532">
    <property type="entry name" value="IRON III DICITRATE-BINDING PERIPLASMIC PROTEIN"/>
    <property type="match status" value="1"/>
</dbReference>
<dbReference type="EMBL" id="LR134516">
    <property type="protein sequence ID" value="VEJ21841.1"/>
    <property type="molecule type" value="Genomic_DNA"/>
</dbReference>
<dbReference type="PROSITE" id="PS50983">
    <property type="entry name" value="FE_B12_PBP"/>
    <property type="match status" value="1"/>
</dbReference>
<evidence type="ECO:0000256" key="4">
    <source>
        <dbReference type="ARBA" id="ARBA00022496"/>
    </source>
</evidence>
<dbReference type="STRING" id="326522.BWD08_10035"/>
<keyword evidence="4" id="KW-0410">Iron transport</keyword>
<dbReference type="GO" id="GO:0030288">
    <property type="term" value="C:outer membrane-bounded periplasmic space"/>
    <property type="evidence" value="ECO:0007669"/>
    <property type="project" value="TreeGrafter"/>
</dbReference>
<dbReference type="PROSITE" id="PS51257">
    <property type="entry name" value="PROKAR_LIPOPROTEIN"/>
    <property type="match status" value="1"/>
</dbReference>
<dbReference type="Proteomes" id="UP000268229">
    <property type="component" value="Chromosome"/>
</dbReference>
<evidence type="ECO:0000313" key="8">
    <source>
        <dbReference type="Proteomes" id="UP000268229"/>
    </source>
</evidence>
<dbReference type="KEGG" id="nani:NCTC12227_01606"/>
<evidence type="ECO:0000259" key="6">
    <source>
        <dbReference type="PROSITE" id="PS50983"/>
    </source>
</evidence>
<name>A0A3S5BW29_9NEIS</name>
<organism evidence="7 8">
    <name type="scientific">Neisseria animaloris</name>
    <dbReference type="NCBI Taxonomy" id="326522"/>
    <lineage>
        <taxon>Bacteria</taxon>
        <taxon>Pseudomonadati</taxon>
        <taxon>Pseudomonadota</taxon>
        <taxon>Betaproteobacteria</taxon>
        <taxon>Neisseriales</taxon>
        <taxon>Neisseriaceae</taxon>
        <taxon>Neisseria</taxon>
    </lineage>
</organism>
<comment type="similarity">
    <text evidence="2">Belongs to the bacterial solute-binding protein 8 family.</text>
</comment>
<dbReference type="RefSeq" id="WP_126304932.1">
    <property type="nucleotide sequence ID" value="NZ_LR134516.1"/>
</dbReference>
<dbReference type="SUPFAM" id="SSF53807">
    <property type="entry name" value="Helical backbone' metal receptor"/>
    <property type="match status" value="1"/>
</dbReference>
<reference evidence="7 8" key="1">
    <citation type="submission" date="2018-12" db="EMBL/GenBank/DDBJ databases">
        <authorList>
            <consortium name="Pathogen Informatics"/>
        </authorList>
    </citation>
    <scope>NUCLEOTIDE SEQUENCE [LARGE SCALE GENOMIC DNA]</scope>
    <source>
        <strain evidence="7 8">NCTC12227</strain>
    </source>
</reference>
<evidence type="ECO:0000256" key="3">
    <source>
        <dbReference type="ARBA" id="ARBA00022448"/>
    </source>
</evidence>
<dbReference type="Pfam" id="PF01497">
    <property type="entry name" value="Peripla_BP_2"/>
    <property type="match status" value="1"/>
</dbReference>
<dbReference type="PANTHER" id="PTHR30532:SF28">
    <property type="entry name" value="PETROBACTIN-BINDING PROTEIN YCLQ"/>
    <property type="match status" value="1"/>
</dbReference>
<evidence type="ECO:0000313" key="7">
    <source>
        <dbReference type="EMBL" id="VEJ21841.1"/>
    </source>
</evidence>